<organism evidence="1 2">
    <name type="scientific">Araneus ventricosus</name>
    <name type="common">Orbweaver spider</name>
    <name type="synonym">Epeira ventricosa</name>
    <dbReference type="NCBI Taxonomy" id="182803"/>
    <lineage>
        <taxon>Eukaryota</taxon>
        <taxon>Metazoa</taxon>
        <taxon>Ecdysozoa</taxon>
        <taxon>Arthropoda</taxon>
        <taxon>Chelicerata</taxon>
        <taxon>Arachnida</taxon>
        <taxon>Araneae</taxon>
        <taxon>Araneomorphae</taxon>
        <taxon>Entelegynae</taxon>
        <taxon>Araneoidea</taxon>
        <taxon>Araneidae</taxon>
        <taxon>Araneus</taxon>
    </lineage>
</organism>
<accession>A0A4Y2CTL6</accession>
<reference evidence="1 2" key="1">
    <citation type="journal article" date="2019" name="Sci. Rep.">
        <title>Orb-weaving spider Araneus ventricosus genome elucidates the spidroin gene catalogue.</title>
        <authorList>
            <person name="Kono N."/>
            <person name="Nakamura H."/>
            <person name="Ohtoshi R."/>
            <person name="Moran D.A.P."/>
            <person name="Shinohara A."/>
            <person name="Yoshida Y."/>
            <person name="Fujiwara M."/>
            <person name="Mori M."/>
            <person name="Tomita M."/>
            <person name="Arakawa K."/>
        </authorList>
    </citation>
    <scope>NUCLEOTIDE SEQUENCE [LARGE SCALE GENOMIC DNA]</scope>
</reference>
<evidence type="ECO:0000313" key="1">
    <source>
        <dbReference type="EMBL" id="GBM07214.1"/>
    </source>
</evidence>
<name>A0A4Y2CTL6_ARAVE</name>
<comment type="caution">
    <text evidence="1">The sequence shown here is derived from an EMBL/GenBank/DDBJ whole genome shotgun (WGS) entry which is preliminary data.</text>
</comment>
<dbReference type="AlphaFoldDB" id="A0A4Y2CTL6"/>
<gene>
    <name evidence="1" type="ORF">AVEN_25474_1</name>
</gene>
<protein>
    <submittedName>
        <fullName evidence="1">Uncharacterized protein</fullName>
    </submittedName>
</protein>
<dbReference type="Proteomes" id="UP000499080">
    <property type="component" value="Unassembled WGS sequence"/>
</dbReference>
<sequence length="104" mass="11679">MELFLQLSVFIVVILTFRFEATRGLFWDDLVSFNHGRIAMKAPEPPPPSPSFRAILAGGILVHCVRFNMHDGFSVESVFEPGTLYSRSLTTKPPLPLCGSERRN</sequence>
<dbReference type="EMBL" id="BGPR01000240">
    <property type="protein sequence ID" value="GBM07214.1"/>
    <property type="molecule type" value="Genomic_DNA"/>
</dbReference>
<evidence type="ECO:0000313" key="2">
    <source>
        <dbReference type="Proteomes" id="UP000499080"/>
    </source>
</evidence>
<keyword evidence="2" id="KW-1185">Reference proteome</keyword>
<proteinExistence type="predicted"/>